<organism evidence="1 2">
    <name type="scientific">Natronorubrum tibetense GA33</name>
    <dbReference type="NCBI Taxonomy" id="1114856"/>
    <lineage>
        <taxon>Archaea</taxon>
        <taxon>Methanobacteriati</taxon>
        <taxon>Methanobacteriota</taxon>
        <taxon>Stenosarchaea group</taxon>
        <taxon>Halobacteria</taxon>
        <taxon>Halobacteriales</taxon>
        <taxon>Natrialbaceae</taxon>
        <taxon>Natronorubrum</taxon>
    </lineage>
</organism>
<comment type="caution">
    <text evidence="1">The sequence shown here is derived from an EMBL/GenBank/DDBJ whole genome shotgun (WGS) entry which is preliminary data.</text>
</comment>
<dbReference type="EMBL" id="AOHW01000007">
    <property type="protein sequence ID" value="ELY45565.1"/>
    <property type="molecule type" value="Genomic_DNA"/>
</dbReference>
<keyword evidence="2" id="KW-1185">Reference proteome</keyword>
<dbReference type="PATRIC" id="fig|1114856.3.peg.840"/>
<dbReference type="AlphaFoldDB" id="L9W7U5"/>
<protein>
    <submittedName>
        <fullName evidence="1">DoxX family protein</fullName>
    </submittedName>
</protein>
<reference evidence="1 2" key="1">
    <citation type="journal article" date="2014" name="PLoS Genet.">
        <title>Phylogenetically driven sequencing of extremely halophilic archaea reveals strategies for static and dynamic osmo-response.</title>
        <authorList>
            <person name="Becker E.A."/>
            <person name="Seitzer P.M."/>
            <person name="Tritt A."/>
            <person name="Larsen D."/>
            <person name="Krusor M."/>
            <person name="Yao A.I."/>
            <person name="Wu D."/>
            <person name="Madern D."/>
            <person name="Eisen J.A."/>
            <person name="Darling A.E."/>
            <person name="Facciotti M.T."/>
        </authorList>
    </citation>
    <scope>NUCLEOTIDE SEQUENCE [LARGE SCALE GENOMIC DNA]</scope>
    <source>
        <strain evidence="1 2">GA33</strain>
    </source>
</reference>
<proteinExistence type="predicted"/>
<evidence type="ECO:0000313" key="2">
    <source>
        <dbReference type="Proteomes" id="UP000011599"/>
    </source>
</evidence>
<evidence type="ECO:0000313" key="1">
    <source>
        <dbReference type="EMBL" id="ELY45565.1"/>
    </source>
</evidence>
<dbReference type="OrthoDB" id="177395at2157"/>
<sequence>MLAHGVLFGMASVLLITGGDPYAVDGHLERVATDADEHVETLATSTE</sequence>
<name>L9W7U5_9EURY</name>
<accession>L9W7U5</accession>
<dbReference type="Proteomes" id="UP000011599">
    <property type="component" value="Unassembled WGS sequence"/>
</dbReference>
<gene>
    <name evidence="1" type="ORF">C496_04053</name>
</gene>